<name>A9U1B0_PHYPA</name>
<dbReference type="AlphaFoldDB" id="A9U1B0"/>
<gene>
    <name evidence="2" type="ORF">PHYPADRAFT_100285</name>
</gene>
<proteinExistence type="predicted"/>
<evidence type="ECO:0000256" key="1">
    <source>
        <dbReference type="SAM" id="MobiDB-lite"/>
    </source>
</evidence>
<dbReference type="EMBL" id="DS545299">
    <property type="protein sequence ID" value="EDQ50541.1"/>
    <property type="molecule type" value="Genomic_DNA"/>
</dbReference>
<feature type="compositionally biased region" description="Basic and acidic residues" evidence="1">
    <location>
        <begin position="69"/>
        <end position="87"/>
    </location>
</feature>
<accession>A9U1B0</accession>
<sequence length="107" mass="12649">MTELKESQIANSSKIIEDYKRFVERCMRYDNPNHKRGECDSYKIAIKDSIVYFKEKKRDRAIHEEDVVELGSKERSPSNKEAYERQKLMKIPSSSHPGDISIPKEWQ</sequence>
<reference evidence="2" key="1">
    <citation type="journal article" date="2008" name="Science">
        <title>The Physcomitrella genome reveals evolutionary insights into the conquest of land by plants.</title>
        <authorList>
            <person name="Rensing S."/>
            <person name="Lang D."/>
            <person name="Zimmer A."/>
            <person name="Terry A."/>
            <person name="Salamov A."/>
            <person name="Shapiro H."/>
            <person name="Nishiyama T."/>
            <person name="Perroud P.-F."/>
            <person name="Lindquist E."/>
            <person name="Kamisugi Y."/>
            <person name="Tanahashi T."/>
            <person name="Sakakibara K."/>
            <person name="Fujita T."/>
            <person name="Oishi K."/>
            <person name="Shin-I T."/>
            <person name="Kuroki Y."/>
            <person name="Toyoda A."/>
            <person name="Suzuki Y."/>
            <person name="Hashimoto A."/>
            <person name="Yamaguchi K."/>
            <person name="Sugano A."/>
            <person name="Kohara Y."/>
            <person name="Fujiyama A."/>
            <person name="Anterola A."/>
            <person name="Aoki S."/>
            <person name="Ashton N."/>
            <person name="Barbazuk W.B."/>
            <person name="Barker E."/>
            <person name="Bennetzen J."/>
            <person name="Bezanilla M."/>
            <person name="Blankenship R."/>
            <person name="Cho S.H."/>
            <person name="Dutcher S."/>
            <person name="Estelle M."/>
            <person name="Fawcett J.A."/>
            <person name="Gundlach H."/>
            <person name="Hanada K."/>
            <person name="Heyl A."/>
            <person name="Hicks K.A."/>
            <person name="Hugh J."/>
            <person name="Lohr M."/>
            <person name="Mayer K."/>
            <person name="Melkozernov A."/>
            <person name="Murata T."/>
            <person name="Nelson D."/>
            <person name="Pils B."/>
            <person name="Prigge M."/>
            <person name="Reiss B."/>
            <person name="Renner T."/>
            <person name="Rombauts S."/>
            <person name="Rushton P."/>
            <person name="Sanderfoot A."/>
            <person name="Schween G."/>
            <person name="Shiu S.-H."/>
            <person name="Stueber K."/>
            <person name="Theodoulou F.L."/>
            <person name="Tu H."/>
            <person name="Van de Peer Y."/>
            <person name="Verrier P.J."/>
            <person name="Waters E."/>
            <person name="Wood A."/>
            <person name="Yang L."/>
            <person name="Cove D."/>
            <person name="Cuming A."/>
            <person name="Hasebe M."/>
            <person name="Lucas S."/>
            <person name="Mishler D.B."/>
            <person name="Reski R."/>
            <person name="Grigoriev I."/>
            <person name="Quatrano R.S."/>
            <person name="Boore J.L."/>
        </authorList>
    </citation>
    <scope>NUCLEOTIDE SEQUENCE [LARGE SCALE GENOMIC DNA]</scope>
</reference>
<evidence type="ECO:0000313" key="2">
    <source>
        <dbReference type="EMBL" id="EDQ50541.1"/>
    </source>
</evidence>
<protein>
    <submittedName>
        <fullName evidence="2">Predicted protein</fullName>
    </submittedName>
</protein>
<feature type="region of interest" description="Disordered" evidence="1">
    <location>
        <begin position="69"/>
        <end position="107"/>
    </location>
</feature>
<organism>
    <name type="scientific">Physcomitrium patens</name>
    <name type="common">Spreading-leaved earth moss</name>
    <name type="synonym">Physcomitrella patens</name>
    <dbReference type="NCBI Taxonomy" id="3218"/>
    <lineage>
        <taxon>Eukaryota</taxon>
        <taxon>Viridiplantae</taxon>
        <taxon>Streptophyta</taxon>
        <taxon>Embryophyta</taxon>
        <taxon>Bryophyta</taxon>
        <taxon>Bryophytina</taxon>
        <taxon>Bryopsida</taxon>
        <taxon>Funariidae</taxon>
        <taxon>Funariales</taxon>
        <taxon>Funariaceae</taxon>
        <taxon>Physcomitrium</taxon>
    </lineage>
</organism>